<keyword evidence="1" id="KW-1133">Transmembrane helix</keyword>
<keyword evidence="1" id="KW-0472">Membrane</keyword>
<dbReference type="eggNOG" id="COG2755">
    <property type="taxonomic scope" value="Bacteria"/>
</dbReference>
<feature type="domain" description="SGNH hydrolase-type esterase" evidence="2">
    <location>
        <begin position="75"/>
        <end position="227"/>
    </location>
</feature>
<dbReference type="EnsemblBacteria" id="ABY36488">
    <property type="protein sequence ID" value="ABY36488"/>
    <property type="gene ID" value="Caur_3300"/>
</dbReference>
<dbReference type="EMBL" id="CP000909">
    <property type="protein sequence ID" value="ABY36488.1"/>
    <property type="molecule type" value="Genomic_DNA"/>
</dbReference>
<dbReference type="GO" id="GO:0004622">
    <property type="term" value="F:phosphatidylcholine lysophospholipase activity"/>
    <property type="evidence" value="ECO:0000318"/>
    <property type="project" value="GO_Central"/>
</dbReference>
<dbReference type="PANTHER" id="PTHR30383:SF5">
    <property type="entry name" value="SGNH HYDROLASE-TYPE ESTERASE DOMAIN-CONTAINING PROTEIN"/>
    <property type="match status" value="1"/>
</dbReference>
<keyword evidence="1" id="KW-0812">Transmembrane</keyword>
<dbReference type="PANTHER" id="PTHR30383">
    <property type="entry name" value="THIOESTERASE 1/PROTEASE 1/LYSOPHOSPHOLIPASE L1"/>
    <property type="match status" value="1"/>
</dbReference>
<evidence type="ECO:0000259" key="2">
    <source>
        <dbReference type="Pfam" id="PF13472"/>
    </source>
</evidence>
<evidence type="ECO:0000256" key="1">
    <source>
        <dbReference type="SAM" id="Phobius"/>
    </source>
</evidence>
<dbReference type="KEGG" id="cau:Caur_3300"/>
<dbReference type="Gene3D" id="3.40.50.1110">
    <property type="entry name" value="SGNH hydrolase"/>
    <property type="match status" value="1"/>
</dbReference>
<feature type="transmembrane region" description="Helical" evidence="1">
    <location>
        <begin position="6"/>
        <end position="24"/>
    </location>
</feature>
<dbReference type="RefSeq" id="WP_012259141.1">
    <property type="nucleotide sequence ID" value="NC_010175.1"/>
</dbReference>
<dbReference type="PATRIC" id="fig|324602.8.peg.3720"/>
<reference evidence="4" key="1">
    <citation type="journal article" date="2011" name="BMC Genomics">
        <title>Complete genome sequence of the filamentous anoxygenic phototrophic bacterium Chloroflexus aurantiacus.</title>
        <authorList>
            <person name="Tang K.H."/>
            <person name="Barry K."/>
            <person name="Chertkov O."/>
            <person name="Dalin E."/>
            <person name="Han C.S."/>
            <person name="Hauser L.J."/>
            <person name="Honchak B.M."/>
            <person name="Karbach L.E."/>
            <person name="Land M.L."/>
            <person name="Lapidus A."/>
            <person name="Larimer F.W."/>
            <person name="Mikhailova N."/>
            <person name="Pitluck S."/>
            <person name="Pierson B.K."/>
            <person name="Blankenship R.E."/>
        </authorList>
    </citation>
    <scope>NUCLEOTIDE SEQUENCE [LARGE SCALE GENOMIC DNA]</scope>
    <source>
        <strain evidence="4">ATCC 29366 / DSM 635 / J-10-fl</strain>
    </source>
</reference>
<dbReference type="InterPro" id="IPR013830">
    <property type="entry name" value="SGNH_hydro"/>
</dbReference>
<gene>
    <name evidence="3" type="ordered locus">Caur_3300</name>
</gene>
<dbReference type="HOGENOM" id="CLU_1101968_0_0_0"/>
<dbReference type="Pfam" id="PF13472">
    <property type="entry name" value="Lipase_GDSL_2"/>
    <property type="match status" value="1"/>
</dbReference>
<dbReference type="Proteomes" id="UP000002008">
    <property type="component" value="Chromosome"/>
</dbReference>
<protein>
    <submittedName>
        <fullName evidence="3">Lipolytic protein G-D-S-L family</fullName>
    </submittedName>
</protein>
<dbReference type="STRING" id="324602.Caur_3300"/>
<dbReference type="InterPro" id="IPR036514">
    <property type="entry name" value="SGNH_hydro_sf"/>
</dbReference>
<organism evidence="3 4">
    <name type="scientific">Chloroflexus aurantiacus (strain ATCC 29366 / DSM 635 / J-10-fl)</name>
    <dbReference type="NCBI Taxonomy" id="324602"/>
    <lineage>
        <taxon>Bacteria</taxon>
        <taxon>Bacillati</taxon>
        <taxon>Chloroflexota</taxon>
        <taxon>Chloroflexia</taxon>
        <taxon>Chloroflexales</taxon>
        <taxon>Chloroflexineae</taxon>
        <taxon>Chloroflexaceae</taxon>
        <taxon>Chloroflexus</taxon>
    </lineage>
</organism>
<evidence type="ECO:0000313" key="4">
    <source>
        <dbReference type="Proteomes" id="UP000002008"/>
    </source>
</evidence>
<dbReference type="SUPFAM" id="SSF52266">
    <property type="entry name" value="SGNH hydrolase"/>
    <property type="match status" value="1"/>
</dbReference>
<dbReference type="AlphaFoldDB" id="A9WJ29"/>
<keyword evidence="4" id="KW-1185">Reference proteome</keyword>
<evidence type="ECO:0000313" key="3">
    <source>
        <dbReference type="EMBL" id="ABY36488.1"/>
    </source>
</evidence>
<name>A9WJ29_CHLAA</name>
<accession>A9WJ29</accession>
<dbReference type="InterPro" id="IPR051532">
    <property type="entry name" value="Ester_Hydrolysis_Enzymes"/>
</dbReference>
<sequence>MTRWLWLIWLAVLGVVCLGGLLAWQRARHFERLFHLTRLDPLGLTAISNDRSPSARIVMFGDSRAAAWPPPDGFTMVNRGVPGHTSAQARLRYRLHVSPLKPELVIMQVGVNDLAALAILDDDDDSEAITQATIANLREMLTLARNDGSRVILTTIFPLGPNALERLDPSTSRITAAITRVNQAIHAMAAPDVIIFDSAAILADETGYVAEPFRDDLLHINAAGYRLLNERLVTLLRELE</sequence>
<dbReference type="InParanoid" id="A9WJ29"/>
<proteinExistence type="predicted"/>